<feature type="signal peptide" evidence="2">
    <location>
        <begin position="1"/>
        <end position="23"/>
    </location>
</feature>
<evidence type="ECO:0000313" key="5">
    <source>
        <dbReference type="Proteomes" id="UP000283387"/>
    </source>
</evidence>
<dbReference type="InterPro" id="IPR013320">
    <property type="entry name" value="ConA-like_dom_sf"/>
</dbReference>
<organism evidence="4 5">
    <name type="scientific">Mangrovibacterium diazotrophicum</name>
    <dbReference type="NCBI Taxonomy" id="1261403"/>
    <lineage>
        <taxon>Bacteria</taxon>
        <taxon>Pseudomonadati</taxon>
        <taxon>Bacteroidota</taxon>
        <taxon>Bacteroidia</taxon>
        <taxon>Marinilabiliales</taxon>
        <taxon>Prolixibacteraceae</taxon>
        <taxon>Mangrovibacterium</taxon>
    </lineage>
</organism>
<dbReference type="EMBL" id="RAPN01000001">
    <property type="protein sequence ID" value="RKD92155.1"/>
    <property type="molecule type" value="Genomic_DNA"/>
</dbReference>
<dbReference type="PROSITE" id="PS51257">
    <property type="entry name" value="PROKAR_LIPOPROTEIN"/>
    <property type="match status" value="1"/>
</dbReference>
<dbReference type="AlphaFoldDB" id="A0A419W9K6"/>
<dbReference type="Proteomes" id="UP000283387">
    <property type="component" value="Unassembled WGS sequence"/>
</dbReference>
<evidence type="ECO:0000256" key="1">
    <source>
        <dbReference type="ARBA" id="ARBA00006865"/>
    </source>
</evidence>
<dbReference type="InterPro" id="IPR000757">
    <property type="entry name" value="Beta-glucanase-like"/>
</dbReference>
<dbReference type="SUPFAM" id="SSF49899">
    <property type="entry name" value="Concanavalin A-like lectins/glucanases"/>
    <property type="match status" value="1"/>
</dbReference>
<dbReference type="Pfam" id="PF00722">
    <property type="entry name" value="Glyco_hydro_16"/>
    <property type="match status" value="1"/>
</dbReference>
<keyword evidence="5" id="KW-1185">Reference proteome</keyword>
<accession>A0A419W9K6</accession>
<comment type="caution">
    <text evidence="4">The sequence shown here is derived from an EMBL/GenBank/DDBJ whole genome shotgun (WGS) entry which is preliminary data.</text>
</comment>
<feature type="domain" description="GH16" evidence="3">
    <location>
        <begin position="59"/>
        <end position="371"/>
    </location>
</feature>
<sequence length="371" mass="40877">MKNRMSILSLFTMILALLSCSKSDDNITGTSSVTITVSTHDISFENTADTATVDVNVTNEWTIYTTEDWVKCSPSSSINTEETVTVTVEKNSGAASRTAMLVVKSATARDTINVTQNGDVSDDIDTPDGYSLVWHDEFDDALLSDGKAAMPGSDWTYEVASPGFVNNELQYYVSGITGTGDTLAYITDGTLKIKTAKINGNVYSIRMYGKQSTGWKYGYIEARLKLPSGLGTWPAFWMMPVNYTAWPDDGEMDIMEEVGYDPNVIHGSLHATNHYGSNPKSGTTTCSTSQTEFHKYAMEWTSSSISFLVDDEVYYTYNNPGTGTDDWPYDAPFYIILNMAWGGSWGGAQGVDESVLPTTYEIDYVRVFQKD</sequence>
<dbReference type="InterPro" id="IPR050546">
    <property type="entry name" value="Glycosyl_Hydrlase_16"/>
</dbReference>
<feature type="chain" id="PRO_5019372125" evidence="2">
    <location>
        <begin position="24"/>
        <end position="371"/>
    </location>
</feature>
<dbReference type="PANTHER" id="PTHR10963">
    <property type="entry name" value="GLYCOSYL HYDROLASE-RELATED"/>
    <property type="match status" value="1"/>
</dbReference>
<comment type="similarity">
    <text evidence="1">Belongs to the glycosyl hydrolase 16 family.</text>
</comment>
<reference evidence="4 5" key="1">
    <citation type="submission" date="2018-09" db="EMBL/GenBank/DDBJ databases">
        <title>Genomic Encyclopedia of Archaeal and Bacterial Type Strains, Phase II (KMG-II): from individual species to whole genera.</title>
        <authorList>
            <person name="Goeker M."/>
        </authorList>
    </citation>
    <scope>NUCLEOTIDE SEQUENCE [LARGE SCALE GENOMIC DNA]</scope>
    <source>
        <strain evidence="4 5">DSM 27148</strain>
    </source>
</reference>
<name>A0A419W9K6_9BACT</name>
<keyword evidence="2" id="KW-0732">Signal</keyword>
<dbReference type="CDD" id="cd08023">
    <property type="entry name" value="GH16_laminarinase_like"/>
    <property type="match status" value="1"/>
</dbReference>
<dbReference type="CDD" id="cd14948">
    <property type="entry name" value="BACON"/>
    <property type="match status" value="1"/>
</dbReference>
<evidence type="ECO:0000259" key="3">
    <source>
        <dbReference type="PROSITE" id="PS51762"/>
    </source>
</evidence>
<dbReference type="PROSITE" id="PS51762">
    <property type="entry name" value="GH16_2"/>
    <property type="match status" value="1"/>
</dbReference>
<dbReference type="GO" id="GO:0005975">
    <property type="term" value="P:carbohydrate metabolic process"/>
    <property type="evidence" value="ECO:0007669"/>
    <property type="project" value="InterPro"/>
</dbReference>
<evidence type="ECO:0000313" key="4">
    <source>
        <dbReference type="EMBL" id="RKD92155.1"/>
    </source>
</evidence>
<dbReference type="Gene3D" id="2.60.40.10">
    <property type="entry name" value="Immunoglobulins"/>
    <property type="match status" value="1"/>
</dbReference>
<proteinExistence type="inferred from homology"/>
<dbReference type="GO" id="GO:0004553">
    <property type="term" value="F:hydrolase activity, hydrolyzing O-glycosyl compounds"/>
    <property type="evidence" value="ECO:0007669"/>
    <property type="project" value="InterPro"/>
</dbReference>
<dbReference type="InterPro" id="IPR013783">
    <property type="entry name" value="Ig-like_fold"/>
</dbReference>
<dbReference type="RefSeq" id="WP_211338045.1">
    <property type="nucleotide sequence ID" value="NZ_RAPN01000001.1"/>
</dbReference>
<dbReference type="Gene3D" id="2.60.120.200">
    <property type="match status" value="1"/>
</dbReference>
<evidence type="ECO:0000256" key="2">
    <source>
        <dbReference type="SAM" id="SignalP"/>
    </source>
</evidence>
<dbReference type="PANTHER" id="PTHR10963:SF55">
    <property type="entry name" value="GLYCOSIDE HYDROLASE FAMILY 16 PROTEIN"/>
    <property type="match status" value="1"/>
</dbReference>
<dbReference type="InterPro" id="IPR024361">
    <property type="entry name" value="BACON"/>
</dbReference>
<gene>
    <name evidence="4" type="ORF">BC643_2525</name>
</gene>
<protein>
    <submittedName>
        <fullName evidence="4">All-beta uncharacterized protein</fullName>
    </submittedName>
</protein>
<dbReference type="Pfam" id="PF13004">
    <property type="entry name" value="BACON"/>
    <property type="match status" value="1"/>
</dbReference>